<organism evidence="8 9">
    <name type="scientific">Brassica campestris</name>
    <name type="common">Field mustard</name>
    <dbReference type="NCBI Taxonomy" id="3711"/>
    <lineage>
        <taxon>Eukaryota</taxon>
        <taxon>Viridiplantae</taxon>
        <taxon>Streptophyta</taxon>
        <taxon>Embryophyta</taxon>
        <taxon>Tracheophyta</taxon>
        <taxon>Spermatophyta</taxon>
        <taxon>Magnoliopsida</taxon>
        <taxon>eudicotyledons</taxon>
        <taxon>Gunneridae</taxon>
        <taxon>Pentapetalae</taxon>
        <taxon>rosids</taxon>
        <taxon>malvids</taxon>
        <taxon>Brassicales</taxon>
        <taxon>Brassicaceae</taxon>
        <taxon>Brassiceae</taxon>
        <taxon>Brassica</taxon>
    </lineage>
</organism>
<keyword evidence="2" id="KW-0805">Transcription regulation</keyword>
<keyword evidence="4" id="KW-0804">Transcription</keyword>
<keyword evidence="3" id="KW-0238">DNA-binding</keyword>
<comment type="subcellular location">
    <subcellularLocation>
        <location evidence="1">Nucleus</location>
    </subcellularLocation>
</comment>
<dbReference type="Gene3D" id="2.170.150.80">
    <property type="entry name" value="NAC domain"/>
    <property type="match status" value="1"/>
</dbReference>
<dbReference type="InterPro" id="IPR036093">
    <property type="entry name" value="NAC_dom_sf"/>
</dbReference>
<evidence type="ECO:0000256" key="4">
    <source>
        <dbReference type="ARBA" id="ARBA00023163"/>
    </source>
</evidence>
<dbReference type="Proteomes" id="UP000694005">
    <property type="component" value="Chromosome A10"/>
</dbReference>
<dbReference type="GO" id="GO:0003677">
    <property type="term" value="F:DNA binding"/>
    <property type="evidence" value="ECO:0007669"/>
    <property type="project" value="UniProtKB-KW"/>
</dbReference>
<dbReference type="Gramene" id="A10p01010.2_BraZ1">
    <property type="protein sequence ID" value="A10p01010.2_BraZ1.CDS"/>
    <property type="gene ID" value="A10g01010.2_BraZ1"/>
</dbReference>
<gene>
    <name evidence="8" type="ORF">BRAPAZ1V2_A10P01010.2</name>
</gene>
<protein>
    <recommendedName>
        <fullName evidence="7">NAC domain-containing protein</fullName>
    </recommendedName>
</protein>
<dbReference type="PANTHER" id="PTHR31989">
    <property type="entry name" value="NAC DOMAIN-CONTAINING PROTEIN 82-RELATED"/>
    <property type="match status" value="1"/>
</dbReference>
<dbReference type="GO" id="GO:0005634">
    <property type="term" value="C:nucleus"/>
    <property type="evidence" value="ECO:0007669"/>
    <property type="project" value="UniProtKB-SubCell"/>
</dbReference>
<dbReference type="SUPFAM" id="SSF101941">
    <property type="entry name" value="NAC domain"/>
    <property type="match status" value="1"/>
</dbReference>
<evidence type="ECO:0000256" key="1">
    <source>
        <dbReference type="ARBA" id="ARBA00004123"/>
    </source>
</evidence>
<feature type="domain" description="NAC" evidence="7">
    <location>
        <begin position="3"/>
        <end position="167"/>
    </location>
</feature>
<evidence type="ECO:0000313" key="8">
    <source>
        <dbReference type="EMBL" id="CAG7908855.1"/>
    </source>
</evidence>
<evidence type="ECO:0000256" key="6">
    <source>
        <dbReference type="SAM" id="MobiDB-lite"/>
    </source>
</evidence>
<dbReference type="GO" id="GO:0006355">
    <property type="term" value="P:regulation of DNA-templated transcription"/>
    <property type="evidence" value="ECO:0007669"/>
    <property type="project" value="InterPro"/>
</dbReference>
<dbReference type="PROSITE" id="PS51005">
    <property type="entry name" value="NAC"/>
    <property type="match status" value="1"/>
</dbReference>
<evidence type="ECO:0000259" key="7">
    <source>
        <dbReference type="PROSITE" id="PS51005"/>
    </source>
</evidence>
<reference evidence="8 9" key="1">
    <citation type="submission" date="2021-07" db="EMBL/GenBank/DDBJ databases">
        <authorList>
            <consortium name="Genoscope - CEA"/>
            <person name="William W."/>
        </authorList>
    </citation>
    <scope>NUCLEOTIDE SEQUENCE [LARGE SCALE GENOMIC DNA]</scope>
</reference>
<sequence length="484" mass="53897">MVDPVGYRFRPTDEEIVGHYVRPKNLESNTSHVDEVMNTVDIYSFDPWELPCKCSRIKSRDEVVWYFFGCKKQMHNNKQRRSTASGFWSKTGDTTQIIRKKGDHEKIGEKRVFVFKYSSKIPGGSKSKSKSKSKSDWVMHEYVATFSSPDSQTMMMMTYTVCKVMFKGDPTDLPSSSAAASVGSGEIEQNHSPITHMNSNSSGGLSTETEVQNPNQTTTVSLIPVNNSSEGLSTEAEVEYRDRGGRSHQITSSISLVPHVNNNNSGGLSTETEVVGHFTTISFLCSSISHESSFELQDPRLFSGFLYLEEDARIEDATLRAFNSLPNNDDAEEQEELVNLWSMQEDRNDHRPKMPLTGFISDDDDSDSESLYATTTCSIKSSTTCVSFASSNPPIDQIIYLPESPRSTIESVSLTQEVSEALGANSALSEKKMSPCDDDAQVSEIGGDQMGQEMVIKNKRAGFIYRMIQKFAKKIKLCSCVSRI</sequence>
<dbReference type="Pfam" id="PF02365">
    <property type="entry name" value="NAM"/>
    <property type="match status" value="1"/>
</dbReference>
<evidence type="ECO:0000313" key="9">
    <source>
        <dbReference type="Proteomes" id="UP000694005"/>
    </source>
</evidence>
<accession>A0A8D9I0F8</accession>
<name>A0A8D9I0F8_BRACM</name>
<evidence type="ECO:0000256" key="2">
    <source>
        <dbReference type="ARBA" id="ARBA00023015"/>
    </source>
</evidence>
<evidence type="ECO:0000256" key="3">
    <source>
        <dbReference type="ARBA" id="ARBA00023125"/>
    </source>
</evidence>
<keyword evidence="5" id="KW-0539">Nucleus</keyword>
<proteinExistence type="predicted"/>
<dbReference type="InterPro" id="IPR003441">
    <property type="entry name" value="NAC-dom"/>
</dbReference>
<feature type="compositionally biased region" description="Polar residues" evidence="6">
    <location>
        <begin position="190"/>
        <end position="211"/>
    </location>
</feature>
<dbReference type="EMBL" id="LS974626">
    <property type="protein sequence ID" value="CAG7908855.1"/>
    <property type="molecule type" value="Genomic_DNA"/>
</dbReference>
<dbReference type="AlphaFoldDB" id="A0A8D9I0F8"/>
<feature type="region of interest" description="Disordered" evidence="6">
    <location>
        <begin position="189"/>
        <end position="211"/>
    </location>
</feature>
<evidence type="ECO:0000256" key="5">
    <source>
        <dbReference type="ARBA" id="ARBA00023242"/>
    </source>
</evidence>